<dbReference type="InterPro" id="IPR036938">
    <property type="entry name" value="PAP2/HPO_sf"/>
</dbReference>
<keyword evidence="4" id="KW-1185">Reference proteome</keyword>
<feature type="transmembrane region" description="Helical" evidence="1">
    <location>
        <begin position="48"/>
        <end position="70"/>
    </location>
</feature>
<organism evidence="3 4">
    <name type="scientific">Paenibacillus terricola</name>
    <dbReference type="NCBI Taxonomy" id="2763503"/>
    <lineage>
        <taxon>Bacteria</taxon>
        <taxon>Bacillati</taxon>
        <taxon>Bacillota</taxon>
        <taxon>Bacilli</taxon>
        <taxon>Bacillales</taxon>
        <taxon>Paenibacillaceae</taxon>
        <taxon>Paenibacillus</taxon>
    </lineage>
</organism>
<dbReference type="Proteomes" id="UP000609346">
    <property type="component" value="Unassembled WGS sequence"/>
</dbReference>
<dbReference type="SUPFAM" id="SSF48317">
    <property type="entry name" value="Acid phosphatase/Vanadium-dependent haloperoxidase"/>
    <property type="match status" value="1"/>
</dbReference>
<dbReference type="EMBL" id="JACXZA010000005">
    <property type="protein sequence ID" value="MBD3921082.1"/>
    <property type="molecule type" value="Genomic_DNA"/>
</dbReference>
<reference evidence="3 4" key="1">
    <citation type="submission" date="2020-09" db="EMBL/GenBank/DDBJ databases">
        <title>Paenibacillus sp. strain PR3 16S rRNA gene Genome sequencing and assembly.</title>
        <authorList>
            <person name="Kim J."/>
        </authorList>
    </citation>
    <scope>NUCLEOTIDE SEQUENCE [LARGE SCALE GENOMIC DNA]</scope>
    <source>
        <strain evidence="3 4">PR3</strain>
    </source>
</reference>
<gene>
    <name evidence="3" type="ORF">H8B09_20110</name>
</gene>
<proteinExistence type="predicted"/>
<feature type="transmembrane region" description="Helical" evidence="1">
    <location>
        <begin position="12"/>
        <end position="28"/>
    </location>
</feature>
<feature type="transmembrane region" description="Helical" evidence="1">
    <location>
        <begin position="158"/>
        <end position="176"/>
    </location>
</feature>
<feature type="transmembrane region" description="Helical" evidence="1">
    <location>
        <begin position="82"/>
        <end position="103"/>
    </location>
</feature>
<accession>A0ABR8N158</accession>
<dbReference type="InterPro" id="IPR000326">
    <property type="entry name" value="PAP2/HPO"/>
</dbReference>
<keyword evidence="1" id="KW-0812">Transmembrane</keyword>
<evidence type="ECO:0000313" key="4">
    <source>
        <dbReference type="Proteomes" id="UP000609346"/>
    </source>
</evidence>
<dbReference type="Pfam" id="PF01569">
    <property type="entry name" value="PAP2"/>
    <property type="match status" value="1"/>
</dbReference>
<name>A0ABR8N158_9BACL</name>
<comment type="caution">
    <text evidence="3">The sequence shown here is derived from an EMBL/GenBank/DDBJ whole genome shotgun (WGS) entry which is preliminary data.</text>
</comment>
<feature type="domain" description="Phosphatidic acid phosphatase type 2/haloperoxidase" evidence="2">
    <location>
        <begin position="103"/>
        <end position="203"/>
    </location>
</feature>
<feature type="transmembrane region" description="Helical" evidence="1">
    <location>
        <begin position="182"/>
        <end position="200"/>
    </location>
</feature>
<keyword evidence="1" id="KW-1133">Transmembrane helix</keyword>
<evidence type="ECO:0000259" key="2">
    <source>
        <dbReference type="Pfam" id="PF01569"/>
    </source>
</evidence>
<dbReference type="Gene3D" id="1.20.144.10">
    <property type="entry name" value="Phosphatidic acid phosphatase type 2/haloperoxidase"/>
    <property type="match status" value="1"/>
</dbReference>
<sequence>MRELVLRWKHMIGILTIPVQGMLYVWISERFGANSRLDYTWIDTKIPFVEWFIFPYMSWMPVLYASFIYLAIRMREIYWRTLIIYNIAVMAGNICFWLFPTYVPRPDIPNNDRIHDLVNFMYQADAPYNCFPSIHCLTSYLLFITLQRQMNVKAPLRTMWSVLLWLIIASTVFVKQHSLLDVLGGIAFAEIVYRLVYYAYSRNYNQDKEFNLKY</sequence>
<evidence type="ECO:0000256" key="1">
    <source>
        <dbReference type="SAM" id="Phobius"/>
    </source>
</evidence>
<evidence type="ECO:0000313" key="3">
    <source>
        <dbReference type="EMBL" id="MBD3921082.1"/>
    </source>
</evidence>
<feature type="transmembrane region" description="Helical" evidence="1">
    <location>
        <begin position="126"/>
        <end position="146"/>
    </location>
</feature>
<protein>
    <submittedName>
        <fullName evidence="3">Phosphatase PAP2 family protein</fullName>
    </submittedName>
</protein>
<keyword evidence="1" id="KW-0472">Membrane</keyword>